<evidence type="ECO:0000256" key="7">
    <source>
        <dbReference type="ARBA" id="ARBA00022729"/>
    </source>
</evidence>
<dbReference type="PANTHER" id="PTHR33619:SF3">
    <property type="entry name" value="POLYSACCHARIDE EXPORT PROTEIN GFCE-RELATED"/>
    <property type="match status" value="1"/>
</dbReference>
<dbReference type="AlphaFoldDB" id="A0A1H3F9H9"/>
<feature type="domain" description="Polysaccharide export protein N-terminal" evidence="15">
    <location>
        <begin position="114"/>
        <end position="199"/>
    </location>
</feature>
<evidence type="ECO:0000256" key="1">
    <source>
        <dbReference type="ARBA" id="ARBA00004571"/>
    </source>
</evidence>
<sequence length="462" mass="50039">MIKAGKDSLLPGNAPRAVALAMALAVSGCGITYKSPSVRTVAEGAVVDVVPLTPAEVARANRTPYAPKSLPNAFFVGADLGQSEMSGAALPAMPYVPEEQREALDLRPLPSIDPPPYRIGVGDVVLLATRGAASTVEQLSGLLAAQSQRQGYTVRDDGTIAIPEVGTIDIGGLTLQQAEDRVFETLVSNQIDPSFSLEVAEFNSKRATVGGAVGQTTIVPIGLSTVTLRDALTAAGGLTVTDEEFASVRIYRDGTLYQIPVEVLLDEPSLGNAALLDGDAIYVDTSYDLTRALQFYQSRLDVIARREATQSAALTRLQAEIARRRAALDEQRSLFRARTDLDAVEREYVYLVGEVNNQSRFALPYGHTASLADVLYDQGGFSTETGDPSQIYVLRDGAYEGRIERIIAYHLDASNVVHMMNATEFEMRPRDIVFIEEQPITKWNRALQQFFPVLIREATATN</sequence>
<keyword evidence="12" id="KW-0564">Palmitate</keyword>
<feature type="domain" description="SLBB" evidence="16">
    <location>
        <begin position="205"/>
        <end position="283"/>
    </location>
</feature>
<dbReference type="GO" id="GO:0015159">
    <property type="term" value="F:polysaccharide transmembrane transporter activity"/>
    <property type="evidence" value="ECO:0007669"/>
    <property type="project" value="InterPro"/>
</dbReference>
<evidence type="ECO:0000256" key="2">
    <source>
        <dbReference type="ARBA" id="ARBA00009450"/>
    </source>
</evidence>
<gene>
    <name evidence="17" type="ORF">SAMN05444340_101280</name>
</gene>
<keyword evidence="6" id="KW-0812">Transmembrane</keyword>
<dbReference type="PANTHER" id="PTHR33619">
    <property type="entry name" value="POLYSACCHARIDE EXPORT PROTEIN GFCE-RELATED"/>
    <property type="match status" value="1"/>
</dbReference>
<evidence type="ECO:0000259" key="16">
    <source>
        <dbReference type="Pfam" id="PF22461"/>
    </source>
</evidence>
<dbReference type="STRING" id="321339.SAMN05444340_101280"/>
<evidence type="ECO:0000256" key="3">
    <source>
        <dbReference type="ARBA" id="ARBA00022448"/>
    </source>
</evidence>
<keyword evidence="8" id="KW-0625">Polysaccharide transport</keyword>
<keyword evidence="13" id="KW-0998">Cell outer membrane</keyword>
<dbReference type="Pfam" id="PF02563">
    <property type="entry name" value="Poly_export"/>
    <property type="match status" value="1"/>
</dbReference>
<keyword evidence="3" id="KW-0813">Transport</keyword>
<proteinExistence type="inferred from homology"/>
<dbReference type="Gene3D" id="3.10.560.10">
    <property type="entry name" value="Outer membrane lipoprotein wza domain like"/>
    <property type="match status" value="2"/>
</dbReference>
<evidence type="ECO:0000256" key="11">
    <source>
        <dbReference type="ARBA" id="ARBA00023136"/>
    </source>
</evidence>
<dbReference type="EMBL" id="FNPF01000001">
    <property type="protein sequence ID" value="SDX87545.1"/>
    <property type="molecule type" value="Genomic_DNA"/>
</dbReference>
<comment type="similarity">
    <text evidence="2">Belongs to the BexD/CtrA/VexA family.</text>
</comment>
<dbReference type="GO" id="GO:0009279">
    <property type="term" value="C:cell outer membrane"/>
    <property type="evidence" value="ECO:0007669"/>
    <property type="project" value="UniProtKB-SubCell"/>
</dbReference>
<evidence type="ECO:0000313" key="17">
    <source>
        <dbReference type="EMBL" id="SDX87545.1"/>
    </source>
</evidence>
<reference evidence="17 18" key="1">
    <citation type="submission" date="2016-10" db="EMBL/GenBank/DDBJ databases">
        <authorList>
            <person name="de Groot N.N."/>
        </authorList>
    </citation>
    <scope>NUCLEOTIDE SEQUENCE [LARGE SCALE GENOMIC DNA]</scope>
    <source>
        <strain evidence="17 18">DSM 26880</strain>
    </source>
</reference>
<dbReference type="GO" id="GO:0006811">
    <property type="term" value="P:monoatomic ion transport"/>
    <property type="evidence" value="ECO:0007669"/>
    <property type="project" value="UniProtKB-KW"/>
</dbReference>
<keyword evidence="9" id="KW-0406">Ion transport</keyword>
<dbReference type="Gene3D" id="3.30.1950.10">
    <property type="entry name" value="wza like domain"/>
    <property type="match status" value="1"/>
</dbReference>
<dbReference type="Proteomes" id="UP000199286">
    <property type="component" value="Unassembled WGS sequence"/>
</dbReference>
<dbReference type="PROSITE" id="PS51257">
    <property type="entry name" value="PROKAR_LIPOPROTEIN"/>
    <property type="match status" value="1"/>
</dbReference>
<comment type="subcellular location">
    <subcellularLocation>
        <location evidence="1">Cell outer membrane</location>
        <topology evidence="1">Multi-pass membrane protein</topology>
    </subcellularLocation>
</comment>
<dbReference type="InterPro" id="IPR054765">
    <property type="entry name" value="SLBB_dom"/>
</dbReference>
<keyword evidence="10" id="KW-0626">Porin</keyword>
<keyword evidence="14" id="KW-0449">Lipoprotein</keyword>
<evidence type="ECO:0000256" key="13">
    <source>
        <dbReference type="ARBA" id="ARBA00023237"/>
    </source>
</evidence>
<protein>
    <submittedName>
        <fullName evidence="17">Polysaccharide export outer membrane protein</fullName>
    </submittedName>
</protein>
<dbReference type="InterPro" id="IPR049712">
    <property type="entry name" value="Poly_export"/>
</dbReference>
<evidence type="ECO:0000256" key="8">
    <source>
        <dbReference type="ARBA" id="ARBA00023047"/>
    </source>
</evidence>
<evidence type="ECO:0000256" key="5">
    <source>
        <dbReference type="ARBA" id="ARBA00022597"/>
    </source>
</evidence>
<organism evidence="17 18">
    <name type="scientific">Citreimonas salinaria</name>
    <dbReference type="NCBI Taxonomy" id="321339"/>
    <lineage>
        <taxon>Bacteria</taxon>
        <taxon>Pseudomonadati</taxon>
        <taxon>Pseudomonadota</taxon>
        <taxon>Alphaproteobacteria</taxon>
        <taxon>Rhodobacterales</taxon>
        <taxon>Roseobacteraceae</taxon>
        <taxon>Citreimonas</taxon>
    </lineage>
</organism>
<keyword evidence="5" id="KW-0762">Sugar transport</keyword>
<dbReference type="RefSeq" id="WP_245710734.1">
    <property type="nucleotide sequence ID" value="NZ_FNPF01000001.1"/>
</dbReference>
<evidence type="ECO:0000256" key="10">
    <source>
        <dbReference type="ARBA" id="ARBA00023114"/>
    </source>
</evidence>
<evidence type="ECO:0000256" key="6">
    <source>
        <dbReference type="ARBA" id="ARBA00022692"/>
    </source>
</evidence>
<evidence type="ECO:0000313" key="18">
    <source>
        <dbReference type="Proteomes" id="UP000199286"/>
    </source>
</evidence>
<name>A0A1H3F9H9_9RHOB</name>
<dbReference type="Pfam" id="PF22461">
    <property type="entry name" value="SLBB_2"/>
    <property type="match status" value="2"/>
</dbReference>
<keyword evidence="18" id="KW-1185">Reference proteome</keyword>
<evidence type="ECO:0000256" key="14">
    <source>
        <dbReference type="ARBA" id="ARBA00023288"/>
    </source>
</evidence>
<evidence type="ECO:0000256" key="4">
    <source>
        <dbReference type="ARBA" id="ARBA00022452"/>
    </source>
</evidence>
<dbReference type="GO" id="GO:0046930">
    <property type="term" value="C:pore complex"/>
    <property type="evidence" value="ECO:0007669"/>
    <property type="project" value="UniProtKB-KW"/>
</dbReference>
<feature type="domain" description="SLBB" evidence="16">
    <location>
        <begin position="349"/>
        <end position="435"/>
    </location>
</feature>
<keyword evidence="7" id="KW-0732">Signal</keyword>
<accession>A0A1H3F9H9</accession>
<keyword evidence="11" id="KW-0472">Membrane</keyword>
<dbReference type="InterPro" id="IPR003715">
    <property type="entry name" value="Poly_export_N"/>
</dbReference>
<evidence type="ECO:0000259" key="15">
    <source>
        <dbReference type="Pfam" id="PF02563"/>
    </source>
</evidence>
<dbReference type="GO" id="GO:0015288">
    <property type="term" value="F:porin activity"/>
    <property type="evidence" value="ECO:0007669"/>
    <property type="project" value="UniProtKB-KW"/>
</dbReference>
<evidence type="ECO:0000256" key="9">
    <source>
        <dbReference type="ARBA" id="ARBA00023065"/>
    </source>
</evidence>
<evidence type="ECO:0000256" key="12">
    <source>
        <dbReference type="ARBA" id="ARBA00023139"/>
    </source>
</evidence>
<keyword evidence="4" id="KW-1134">Transmembrane beta strand</keyword>